<dbReference type="AlphaFoldDB" id="A0A6J6LEV3"/>
<protein>
    <submittedName>
        <fullName evidence="2">Unannotated protein</fullName>
    </submittedName>
</protein>
<gene>
    <name evidence="2" type="ORF">UFOPK2292_00223</name>
</gene>
<evidence type="ECO:0000256" key="1">
    <source>
        <dbReference type="SAM" id="Phobius"/>
    </source>
</evidence>
<name>A0A6J6LEV3_9ZZZZ</name>
<feature type="transmembrane region" description="Helical" evidence="1">
    <location>
        <begin position="126"/>
        <end position="146"/>
    </location>
</feature>
<keyword evidence="1" id="KW-0812">Transmembrane</keyword>
<sequence>MFFWFIATSIWSVWFVFRDPKFDYRVLAIAALIPDLVDGLLLAFGTSRNMMGNVAHSVVTSIGVLFAIMIATAGRRPIRQRLLAIPIGLFMHLIYDGAFTATKTFWWPLAGTAVEDKSLPSIERGLVNLPLELFGIIACIVAWRYFALFDTHRRQTFLKTGSLNREDIR</sequence>
<evidence type="ECO:0000313" key="2">
    <source>
        <dbReference type="EMBL" id="CAB4660390.1"/>
    </source>
</evidence>
<accession>A0A6J6LEV3</accession>
<proteinExistence type="predicted"/>
<feature type="transmembrane region" description="Helical" evidence="1">
    <location>
        <begin position="50"/>
        <end position="71"/>
    </location>
</feature>
<organism evidence="2">
    <name type="scientific">freshwater metagenome</name>
    <dbReference type="NCBI Taxonomy" id="449393"/>
    <lineage>
        <taxon>unclassified sequences</taxon>
        <taxon>metagenomes</taxon>
        <taxon>ecological metagenomes</taxon>
    </lineage>
</organism>
<keyword evidence="1" id="KW-1133">Transmembrane helix</keyword>
<keyword evidence="1" id="KW-0472">Membrane</keyword>
<dbReference type="EMBL" id="CAEZWU010000020">
    <property type="protein sequence ID" value="CAB4660390.1"/>
    <property type="molecule type" value="Genomic_DNA"/>
</dbReference>
<feature type="transmembrane region" description="Helical" evidence="1">
    <location>
        <begin position="26"/>
        <end position="44"/>
    </location>
</feature>
<reference evidence="2" key="1">
    <citation type="submission" date="2020-05" db="EMBL/GenBank/DDBJ databases">
        <authorList>
            <person name="Chiriac C."/>
            <person name="Salcher M."/>
            <person name="Ghai R."/>
            <person name="Kavagutti S V."/>
        </authorList>
    </citation>
    <scope>NUCLEOTIDE SEQUENCE</scope>
</reference>